<dbReference type="EMBL" id="BGPR01015955">
    <property type="protein sequence ID" value="GBN71287.1"/>
    <property type="molecule type" value="Genomic_DNA"/>
</dbReference>
<feature type="region of interest" description="Disordered" evidence="1">
    <location>
        <begin position="31"/>
        <end position="66"/>
    </location>
</feature>
<gene>
    <name evidence="2" type="ORF">AVEN_21389_1</name>
</gene>
<organism evidence="2 3">
    <name type="scientific">Araneus ventricosus</name>
    <name type="common">Orbweaver spider</name>
    <name type="synonym">Epeira ventricosa</name>
    <dbReference type="NCBI Taxonomy" id="182803"/>
    <lineage>
        <taxon>Eukaryota</taxon>
        <taxon>Metazoa</taxon>
        <taxon>Ecdysozoa</taxon>
        <taxon>Arthropoda</taxon>
        <taxon>Chelicerata</taxon>
        <taxon>Arachnida</taxon>
        <taxon>Araneae</taxon>
        <taxon>Araneomorphae</taxon>
        <taxon>Entelegynae</taxon>
        <taxon>Araneoidea</taxon>
        <taxon>Araneidae</taxon>
        <taxon>Araneus</taxon>
    </lineage>
</organism>
<dbReference type="AlphaFoldDB" id="A0A4Y2R6C1"/>
<protein>
    <submittedName>
        <fullName evidence="2">Uncharacterized protein</fullName>
    </submittedName>
</protein>
<reference evidence="2 3" key="1">
    <citation type="journal article" date="2019" name="Sci. Rep.">
        <title>Orb-weaving spider Araneus ventricosus genome elucidates the spidroin gene catalogue.</title>
        <authorList>
            <person name="Kono N."/>
            <person name="Nakamura H."/>
            <person name="Ohtoshi R."/>
            <person name="Moran D.A.P."/>
            <person name="Shinohara A."/>
            <person name="Yoshida Y."/>
            <person name="Fujiwara M."/>
            <person name="Mori M."/>
            <person name="Tomita M."/>
            <person name="Arakawa K."/>
        </authorList>
    </citation>
    <scope>NUCLEOTIDE SEQUENCE [LARGE SCALE GENOMIC DNA]</scope>
</reference>
<comment type="caution">
    <text evidence="2">The sequence shown here is derived from an EMBL/GenBank/DDBJ whole genome shotgun (WGS) entry which is preliminary data.</text>
</comment>
<evidence type="ECO:0000313" key="3">
    <source>
        <dbReference type="Proteomes" id="UP000499080"/>
    </source>
</evidence>
<proteinExistence type="predicted"/>
<accession>A0A4Y2R6C1</accession>
<dbReference type="Proteomes" id="UP000499080">
    <property type="component" value="Unassembled WGS sequence"/>
</dbReference>
<sequence>MGLPTIRQTIHAIKFNSEEVPALHHRAYSTMPTAALQKGSYRTASRQKRKRPTSEPPDYAKPLITPSISTPITMRTAQHPPNFTQQFSN</sequence>
<evidence type="ECO:0000313" key="2">
    <source>
        <dbReference type="EMBL" id="GBN71287.1"/>
    </source>
</evidence>
<keyword evidence="3" id="KW-1185">Reference proteome</keyword>
<evidence type="ECO:0000256" key="1">
    <source>
        <dbReference type="SAM" id="MobiDB-lite"/>
    </source>
</evidence>
<name>A0A4Y2R6C1_ARAVE</name>